<comment type="caution">
    <text evidence="9">The sequence shown here is derived from an EMBL/GenBank/DDBJ whole genome shotgun (WGS) entry which is preliminary data.</text>
</comment>
<evidence type="ECO:0000256" key="7">
    <source>
        <dbReference type="ARBA" id="ARBA00023136"/>
    </source>
</evidence>
<evidence type="ECO:0000313" key="9">
    <source>
        <dbReference type="EMBL" id="ONF43611.1"/>
    </source>
</evidence>
<dbReference type="FunFam" id="1.10.3470.10:FF:000001">
    <property type="entry name" value="Vitamin B12 ABC transporter permease BtuC"/>
    <property type="match status" value="1"/>
</dbReference>
<keyword evidence="10" id="KW-1185">Reference proteome</keyword>
<dbReference type="STRING" id="135739.BTO32_10760"/>
<dbReference type="GO" id="GO:0033214">
    <property type="term" value="P:siderophore-iron import into cell"/>
    <property type="evidence" value="ECO:0007669"/>
    <property type="project" value="TreeGrafter"/>
</dbReference>
<dbReference type="CDD" id="cd06550">
    <property type="entry name" value="TM_ABC_iron-siderophores_like"/>
    <property type="match status" value="1"/>
</dbReference>
<feature type="transmembrane region" description="Helical" evidence="8">
    <location>
        <begin position="315"/>
        <end position="334"/>
    </location>
</feature>
<feature type="transmembrane region" description="Helical" evidence="8">
    <location>
        <begin position="93"/>
        <end position="116"/>
    </location>
</feature>
<dbReference type="Proteomes" id="UP000189339">
    <property type="component" value="Unassembled WGS sequence"/>
</dbReference>
<keyword evidence="4" id="KW-1003">Cell membrane</keyword>
<name>A0A1V2DTG4_9GAMM</name>
<accession>A0A1V2DTG4</accession>
<feature type="transmembrane region" description="Helical" evidence="8">
    <location>
        <begin position="285"/>
        <end position="308"/>
    </location>
</feature>
<protein>
    <submittedName>
        <fullName evidence="9">Iron ABC transporter</fullName>
    </submittedName>
</protein>
<dbReference type="EMBL" id="MSCW01000007">
    <property type="protein sequence ID" value="ONF43611.1"/>
    <property type="molecule type" value="Genomic_DNA"/>
</dbReference>
<dbReference type="PANTHER" id="PTHR30472">
    <property type="entry name" value="FERRIC ENTEROBACTIN TRANSPORT SYSTEM PERMEASE PROTEIN"/>
    <property type="match status" value="1"/>
</dbReference>
<dbReference type="SUPFAM" id="SSF81345">
    <property type="entry name" value="ABC transporter involved in vitamin B12 uptake, BtuC"/>
    <property type="match status" value="1"/>
</dbReference>
<keyword evidence="5 8" id="KW-0812">Transmembrane</keyword>
<keyword evidence="6 8" id="KW-1133">Transmembrane helix</keyword>
<dbReference type="GO" id="GO:0005886">
    <property type="term" value="C:plasma membrane"/>
    <property type="evidence" value="ECO:0007669"/>
    <property type="project" value="UniProtKB-SubCell"/>
</dbReference>
<dbReference type="PANTHER" id="PTHR30472:SF25">
    <property type="entry name" value="ABC TRANSPORTER PERMEASE PROTEIN MJ0876-RELATED"/>
    <property type="match status" value="1"/>
</dbReference>
<comment type="subcellular location">
    <subcellularLocation>
        <location evidence="1">Cell membrane</location>
        <topology evidence="1">Multi-pass membrane protein</topology>
    </subcellularLocation>
</comment>
<proteinExistence type="inferred from homology"/>
<feature type="transmembrane region" description="Helical" evidence="8">
    <location>
        <begin position="206"/>
        <end position="225"/>
    </location>
</feature>
<evidence type="ECO:0000256" key="6">
    <source>
        <dbReference type="ARBA" id="ARBA00022989"/>
    </source>
</evidence>
<evidence type="ECO:0000313" key="10">
    <source>
        <dbReference type="Proteomes" id="UP000189339"/>
    </source>
</evidence>
<keyword evidence="3" id="KW-0813">Transport</keyword>
<evidence type="ECO:0000256" key="8">
    <source>
        <dbReference type="SAM" id="Phobius"/>
    </source>
</evidence>
<evidence type="ECO:0000256" key="4">
    <source>
        <dbReference type="ARBA" id="ARBA00022475"/>
    </source>
</evidence>
<feature type="transmembrane region" description="Helical" evidence="8">
    <location>
        <begin position="122"/>
        <end position="140"/>
    </location>
</feature>
<reference evidence="9 10" key="1">
    <citation type="submission" date="2016-12" db="EMBL/GenBank/DDBJ databases">
        <title>Marinobacter lutaoensis whole genome sequencing.</title>
        <authorList>
            <person name="Verma A."/>
            <person name="Krishnamurthi S."/>
        </authorList>
    </citation>
    <scope>NUCLEOTIDE SEQUENCE [LARGE SCALE GENOMIC DNA]</scope>
    <source>
        <strain evidence="9 10">T5054</strain>
    </source>
</reference>
<organism evidence="9 10">
    <name type="scientific">Marinobacter lutaoensis</name>
    <dbReference type="NCBI Taxonomy" id="135739"/>
    <lineage>
        <taxon>Bacteria</taxon>
        <taxon>Pseudomonadati</taxon>
        <taxon>Pseudomonadota</taxon>
        <taxon>Gammaproteobacteria</taxon>
        <taxon>Pseudomonadales</taxon>
        <taxon>Marinobacteraceae</taxon>
        <taxon>Marinobacter</taxon>
    </lineage>
</organism>
<evidence type="ECO:0000256" key="1">
    <source>
        <dbReference type="ARBA" id="ARBA00004651"/>
    </source>
</evidence>
<dbReference type="InterPro" id="IPR037294">
    <property type="entry name" value="ABC_BtuC-like"/>
</dbReference>
<feature type="transmembrane region" description="Helical" evidence="8">
    <location>
        <begin position="152"/>
        <end position="174"/>
    </location>
</feature>
<feature type="transmembrane region" description="Helical" evidence="8">
    <location>
        <begin position="246"/>
        <end position="273"/>
    </location>
</feature>
<evidence type="ECO:0000256" key="2">
    <source>
        <dbReference type="ARBA" id="ARBA00007935"/>
    </source>
</evidence>
<evidence type="ECO:0000256" key="3">
    <source>
        <dbReference type="ARBA" id="ARBA00022448"/>
    </source>
</evidence>
<gene>
    <name evidence="9" type="ORF">BTO32_10760</name>
</gene>
<keyword evidence="7 8" id="KW-0472">Membrane</keyword>
<dbReference type="InterPro" id="IPR000522">
    <property type="entry name" value="ABC_transptr_permease_BtuC"/>
</dbReference>
<feature type="transmembrane region" description="Helical" evidence="8">
    <location>
        <begin position="60"/>
        <end position="81"/>
    </location>
</feature>
<dbReference type="AlphaFoldDB" id="A0A1V2DTG4"/>
<dbReference type="Pfam" id="PF01032">
    <property type="entry name" value="FecCD"/>
    <property type="match status" value="1"/>
</dbReference>
<evidence type="ECO:0000256" key="5">
    <source>
        <dbReference type="ARBA" id="ARBA00022692"/>
    </source>
</evidence>
<dbReference type="Gene3D" id="1.10.3470.10">
    <property type="entry name" value="ABC transporter involved in vitamin B12 uptake, BtuC"/>
    <property type="match status" value="1"/>
</dbReference>
<sequence length="337" mass="34549">MRFGASLALVVALAVVAALVSISSGAYPISVTDMLRVLAGQPGQDAAARLVLMEVRLPRFLLGFLVGAVLAVSGAILQGLFRNPLADPTLIGVSSGASLAAISVIVLGEALLGHWLHLAETWALPLAAFAGGSGTVFLAWKIARRAGQVSVATLLLAGIAINAIAMAGTGLLTFHANDEQLRSLTFWTMGSLGHAAWHDLVVAGPWLLLALLMAQTLATPLDAFLMGESVVGHLGFDTERVKRRAILVAGLGVGAAVAVSGLIGFVGLVVPHLVRQMAGASHRTLLPICALAGGSLLVAADSLARVVVAPAELPIGLMTALIGGPFFLVILLRMNVS</sequence>
<comment type="similarity">
    <text evidence="2">Belongs to the binding-protein-dependent transport system permease family. FecCD subfamily.</text>
</comment>
<dbReference type="GO" id="GO:0022857">
    <property type="term" value="F:transmembrane transporter activity"/>
    <property type="evidence" value="ECO:0007669"/>
    <property type="project" value="InterPro"/>
</dbReference>